<evidence type="ECO:0000256" key="5">
    <source>
        <dbReference type="ARBA" id="ARBA00022723"/>
    </source>
</evidence>
<dbReference type="Gene3D" id="1.10.150.390">
    <property type="match status" value="1"/>
</dbReference>
<evidence type="ECO:0000313" key="13">
    <source>
        <dbReference type="EMBL" id="AYQ93288.1"/>
    </source>
</evidence>
<keyword evidence="5" id="KW-0479">Metal-binding</keyword>
<evidence type="ECO:0000259" key="12">
    <source>
        <dbReference type="Pfam" id="PF05000"/>
    </source>
</evidence>
<organism evidence="13">
    <name type="scientific">Phacus inflexus</name>
    <dbReference type="NCBI Taxonomy" id="461210"/>
    <lineage>
        <taxon>Eukaryota</taxon>
        <taxon>Discoba</taxon>
        <taxon>Euglenozoa</taxon>
        <taxon>Euglenida</taxon>
        <taxon>Spirocuta</taxon>
        <taxon>Euglenophyceae</taxon>
        <taxon>Euglenales</taxon>
        <taxon>Phacaceae</taxon>
        <taxon>Phacus</taxon>
    </lineage>
</organism>
<keyword evidence="3" id="KW-0808">Transferase</keyword>
<keyword evidence="4" id="KW-0548">Nucleotidyltransferase</keyword>
<dbReference type="InterPro" id="IPR007066">
    <property type="entry name" value="RNA_pol_Rpb1_3"/>
</dbReference>
<dbReference type="InterPro" id="IPR007081">
    <property type="entry name" value="RNA_pol_Rpb1_5"/>
</dbReference>
<dbReference type="NCBIfam" id="TIGR02388">
    <property type="entry name" value="rpoC2_cyan"/>
    <property type="match status" value="1"/>
</dbReference>
<dbReference type="Gene3D" id="1.10.274.100">
    <property type="entry name" value="RNA polymerase Rpb1, domain 3"/>
    <property type="match status" value="1"/>
</dbReference>
<accession>A0A3G3LKP2</accession>
<keyword evidence="13" id="KW-0150">Chloroplast</keyword>
<feature type="domain" description="RNA polymerase Rpb1" evidence="11">
    <location>
        <begin position="169"/>
        <end position="730"/>
    </location>
</feature>
<protein>
    <recommendedName>
        <fullName evidence="1">DNA-directed RNA polymerase</fullName>
        <ecNumber evidence="1">2.7.7.6</ecNumber>
    </recommendedName>
</protein>
<evidence type="ECO:0000259" key="11">
    <source>
        <dbReference type="Pfam" id="PF04998"/>
    </source>
</evidence>
<dbReference type="Gene3D" id="1.10.132.30">
    <property type="match status" value="1"/>
</dbReference>
<dbReference type="InterPro" id="IPR045867">
    <property type="entry name" value="DNA-dir_RpoC_beta_prime"/>
</dbReference>
<dbReference type="PANTHER" id="PTHR19376">
    <property type="entry name" value="DNA-DIRECTED RNA POLYMERASE"/>
    <property type="match status" value="1"/>
</dbReference>
<evidence type="ECO:0000256" key="9">
    <source>
        <dbReference type="SAM" id="Coils"/>
    </source>
</evidence>
<dbReference type="Pfam" id="PF04983">
    <property type="entry name" value="RNA_pol_Rpb1_3"/>
    <property type="match status" value="1"/>
</dbReference>
<dbReference type="RefSeq" id="YP_009540852.1">
    <property type="nucleotide sequence ID" value="NC_039967.1"/>
</dbReference>
<dbReference type="InterPro" id="IPR038120">
    <property type="entry name" value="Rpb1_funnel_sf"/>
</dbReference>
<feature type="domain" description="RNA polymerase Rpb1" evidence="12">
    <location>
        <begin position="88"/>
        <end position="167"/>
    </location>
</feature>
<dbReference type="GO" id="GO:0006351">
    <property type="term" value="P:DNA-templated transcription"/>
    <property type="evidence" value="ECO:0007669"/>
    <property type="project" value="InterPro"/>
</dbReference>
<keyword evidence="9" id="KW-0175">Coiled coil</keyword>
<evidence type="ECO:0000256" key="8">
    <source>
        <dbReference type="ARBA" id="ARBA00048552"/>
    </source>
</evidence>
<evidence type="ECO:0000256" key="4">
    <source>
        <dbReference type="ARBA" id="ARBA00022695"/>
    </source>
</evidence>
<dbReference type="InterPro" id="IPR042102">
    <property type="entry name" value="RNA_pol_Rpb1_3_sf"/>
</dbReference>
<dbReference type="Pfam" id="PF05000">
    <property type="entry name" value="RNA_pol_Rpb1_4"/>
    <property type="match status" value="1"/>
</dbReference>
<evidence type="ECO:0000256" key="7">
    <source>
        <dbReference type="ARBA" id="ARBA00023163"/>
    </source>
</evidence>
<keyword evidence="13" id="KW-0934">Plastid</keyword>
<dbReference type="GeneID" id="38462190"/>
<dbReference type="SUPFAM" id="SSF64484">
    <property type="entry name" value="beta and beta-prime subunits of DNA dependent RNA-polymerase"/>
    <property type="match status" value="1"/>
</dbReference>
<keyword evidence="6" id="KW-0862">Zinc</keyword>
<dbReference type="PANTHER" id="PTHR19376:SF68">
    <property type="entry name" value="DNA-DIRECTED RNA POLYMERASE SUBUNIT BETA"/>
    <property type="match status" value="1"/>
</dbReference>
<dbReference type="InterPro" id="IPR007083">
    <property type="entry name" value="RNA_pol_Rpb1_4"/>
</dbReference>
<dbReference type="EC" id="2.7.7.6" evidence="1"/>
<feature type="domain" description="RNA polymerase Rpb1" evidence="10">
    <location>
        <begin position="8"/>
        <end position="59"/>
    </location>
</feature>
<keyword evidence="7" id="KW-0804">Transcription</keyword>
<comment type="catalytic activity">
    <reaction evidence="8">
        <text>RNA(n) + a ribonucleoside 5'-triphosphate = RNA(n+1) + diphosphate</text>
        <dbReference type="Rhea" id="RHEA:21248"/>
        <dbReference type="Rhea" id="RHEA-COMP:14527"/>
        <dbReference type="Rhea" id="RHEA-COMP:17342"/>
        <dbReference type="ChEBI" id="CHEBI:33019"/>
        <dbReference type="ChEBI" id="CHEBI:61557"/>
        <dbReference type="ChEBI" id="CHEBI:140395"/>
        <dbReference type="EC" id="2.7.7.6"/>
    </reaction>
</comment>
<evidence type="ECO:0000256" key="1">
    <source>
        <dbReference type="ARBA" id="ARBA00012418"/>
    </source>
</evidence>
<feature type="coiled-coil region" evidence="9">
    <location>
        <begin position="415"/>
        <end position="442"/>
    </location>
</feature>
<reference evidence="13" key="1">
    <citation type="journal article" date="2018" name="Sci. Rep.">
        <title>Dynamic evolution of inverted repeats in Euglenophyta plastid genomes.</title>
        <authorList>
            <person name="Karnkowska A."/>
            <person name="Bennett M.S."/>
            <person name="Triemer R.E."/>
        </authorList>
    </citation>
    <scope>NUCLEOTIDE SEQUENCE</scope>
</reference>
<evidence type="ECO:0000259" key="10">
    <source>
        <dbReference type="Pfam" id="PF04983"/>
    </source>
</evidence>
<keyword evidence="2" id="KW-0240">DNA-directed RNA polymerase</keyword>
<proteinExistence type="predicted"/>
<dbReference type="Gene3D" id="1.10.1790.20">
    <property type="match status" value="1"/>
</dbReference>
<dbReference type="AlphaFoldDB" id="A0A3G3LKP2"/>
<dbReference type="EMBL" id="MH898667">
    <property type="protein sequence ID" value="AYQ93288.1"/>
    <property type="molecule type" value="Genomic_DNA"/>
</dbReference>
<evidence type="ECO:0000256" key="6">
    <source>
        <dbReference type="ARBA" id="ARBA00022833"/>
    </source>
</evidence>
<dbReference type="GO" id="GO:0003899">
    <property type="term" value="F:DNA-directed RNA polymerase activity"/>
    <property type="evidence" value="ECO:0007669"/>
    <property type="project" value="UniProtKB-EC"/>
</dbReference>
<evidence type="ECO:0000256" key="3">
    <source>
        <dbReference type="ARBA" id="ARBA00022679"/>
    </source>
</evidence>
<dbReference type="CDD" id="cd02655">
    <property type="entry name" value="RNAP_beta'_C"/>
    <property type="match status" value="1"/>
</dbReference>
<evidence type="ECO:0000256" key="2">
    <source>
        <dbReference type="ARBA" id="ARBA00022478"/>
    </source>
</evidence>
<dbReference type="GO" id="GO:0046872">
    <property type="term" value="F:metal ion binding"/>
    <property type="evidence" value="ECO:0007669"/>
    <property type="project" value="UniProtKB-KW"/>
</dbReference>
<name>A0A3G3LKP2_9EUGL</name>
<dbReference type="GO" id="GO:0003677">
    <property type="term" value="F:DNA binding"/>
    <property type="evidence" value="ECO:0007669"/>
    <property type="project" value="InterPro"/>
</dbReference>
<dbReference type="InterPro" id="IPR012756">
    <property type="entry name" value="DNA-dir_RpoC2_beta_pp"/>
</dbReference>
<sequence length="820" mass="94517">MKKRIIFNQKFDKKKIKNLINWFLNNYGSIKTCKILSKLKEIGFKYATKSGISLGPDDLIIPVIKKKLIKNTENYLNKTKLKLKYGKINQLQYNQKLIETWNITNETLKKEIIRNFKQIDLLNPVYMMIFSGARGNISQIKQIVGMRGLMSDSKGEIINMPIKNNLKEGLSENEYFISCYGARKGIIDTALKTANSGYLTRKLIYASQNVSINQPTCNTESITLIKILNFNKKNYLNTKEKILGRVINEDIQETGKNKIINKGQDICNYTAKKIIKLKKYVAIRTPLNCNLNLGICQLCYGWNLTNNKIVKLGEAVGILAAQSIGEPGTQLTMRTFHTGGIFKNEISKVILSPTDGRISFSKNNLKKIITKHGEQAFLLTNNKNFFAKGKNYKTYSITIPKFSIVFVKNGNKIFKKQVLAEVSQWKKTKNKKNNEIEQIKADNTGQIIFEKYKDKKIKDKIWIIVGKIEKYYFLYEKIFSTIKNKKTFIKNNKFFIKKNEKLKNNLKNINLLTINNKNIKKLKKTQIRNKGKNKNLYEVKLAKKENMYINKISNKKITKNCNKNIGKLFLTRNNTEVFSGLIIEKRKSCNFVKKGIAYFVQKGASLNIKNHSLIEKGTKMFDIVYEKEKTKDIVEGLPKIEEILEAKKTKNSIAIKNNTQERLKEYFNYYKKKHDNAIANEKTIRKIQTFLVKEINDVYKSQDVKISEKHIEIIVKQMTSNSIIKESGDSNFLIGEIIARNKIEKINKVLKRKIKYEPILIGISRISNFSDSFISAACFQETTRVLTKAAIMGKIDWLKGLKENIIFGNLIPTGTGYKLK</sequence>
<dbReference type="GO" id="GO:0000428">
    <property type="term" value="C:DNA-directed RNA polymerase complex"/>
    <property type="evidence" value="ECO:0007669"/>
    <property type="project" value="UniProtKB-KW"/>
</dbReference>
<dbReference type="Pfam" id="PF04998">
    <property type="entry name" value="RNA_pol_Rpb1_5"/>
    <property type="match status" value="1"/>
</dbReference>
<geneLocation type="chloroplast" evidence="13"/>